<dbReference type="Pfam" id="PF08534">
    <property type="entry name" value="Redoxin"/>
    <property type="match status" value="1"/>
</dbReference>
<dbReference type="RefSeq" id="WP_240573551.1">
    <property type="nucleotide sequence ID" value="NZ_CP136709.1"/>
</dbReference>
<proteinExistence type="predicted"/>
<dbReference type="PANTHER" id="PTHR42852">
    <property type="entry name" value="THIOL:DISULFIDE INTERCHANGE PROTEIN DSBE"/>
    <property type="match status" value="1"/>
</dbReference>
<reference evidence="6" key="1">
    <citation type="submission" date="2022-02" db="EMBL/GenBank/DDBJ databases">
        <title>Aestuariibaculum sp., a marine bacterium isolated from sediment in Guangxi.</title>
        <authorList>
            <person name="Ying J."/>
        </authorList>
    </citation>
    <scope>NUCLEOTIDE SEQUENCE</scope>
    <source>
        <strain evidence="6">L182</strain>
    </source>
</reference>
<dbReference type="InterPro" id="IPR013766">
    <property type="entry name" value="Thioredoxin_domain"/>
</dbReference>
<dbReference type="Gene3D" id="3.40.30.10">
    <property type="entry name" value="Glutaredoxin"/>
    <property type="match status" value="1"/>
</dbReference>
<dbReference type="SUPFAM" id="SSF52833">
    <property type="entry name" value="Thioredoxin-like"/>
    <property type="match status" value="1"/>
</dbReference>
<evidence type="ECO:0000313" key="7">
    <source>
        <dbReference type="Proteomes" id="UP001156141"/>
    </source>
</evidence>
<dbReference type="PANTHER" id="PTHR42852:SF6">
    <property type="entry name" value="THIOL:DISULFIDE INTERCHANGE PROTEIN DSBE"/>
    <property type="match status" value="1"/>
</dbReference>
<keyword evidence="4" id="KW-0676">Redox-active center</keyword>
<evidence type="ECO:0000256" key="4">
    <source>
        <dbReference type="ARBA" id="ARBA00023284"/>
    </source>
</evidence>
<keyword evidence="7" id="KW-1185">Reference proteome</keyword>
<gene>
    <name evidence="6" type="ORF">MKW35_10745</name>
</gene>
<dbReference type="CDD" id="cd02966">
    <property type="entry name" value="TlpA_like_family"/>
    <property type="match status" value="1"/>
</dbReference>
<dbReference type="EMBL" id="JAKVQD010000004">
    <property type="protein sequence ID" value="MCH4553101.1"/>
    <property type="molecule type" value="Genomic_DNA"/>
</dbReference>
<evidence type="ECO:0000256" key="3">
    <source>
        <dbReference type="ARBA" id="ARBA00023157"/>
    </source>
</evidence>
<evidence type="ECO:0000256" key="2">
    <source>
        <dbReference type="ARBA" id="ARBA00022748"/>
    </source>
</evidence>
<feature type="domain" description="Thioredoxin" evidence="5">
    <location>
        <begin position="43"/>
        <end position="181"/>
    </location>
</feature>
<keyword evidence="3" id="KW-1015">Disulfide bond</keyword>
<organism evidence="6 7">
    <name type="scientific">Aestuariibaculum lutulentum</name>
    <dbReference type="NCBI Taxonomy" id="2920935"/>
    <lineage>
        <taxon>Bacteria</taxon>
        <taxon>Pseudomonadati</taxon>
        <taxon>Bacteroidota</taxon>
        <taxon>Flavobacteriia</taxon>
        <taxon>Flavobacteriales</taxon>
        <taxon>Flavobacteriaceae</taxon>
    </lineage>
</organism>
<dbReference type="InterPro" id="IPR036249">
    <property type="entry name" value="Thioredoxin-like_sf"/>
</dbReference>
<dbReference type="InterPro" id="IPR013740">
    <property type="entry name" value="Redoxin"/>
</dbReference>
<keyword evidence="2" id="KW-0201">Cytochrome c-type biogenesis</keyword>
<name>A0ABS9RJG8_9FLAO</name>
<comment type="caution">
    <text evidence="6">The sequence shown here is derived from an EMBL/GenBank/DDBJ whole genome shotgun (WGS) entry which is preliminary data.</text>
</comment>
<comment type="subcellular location">
    <subcellularLocation>
        <location evidence="1">Cell envelope</location>
    </subcellularLocation>
</comment>
<protein>
    <submittedName>
        <fullName evidence="6">TlpA family protein disulfide reductase</fullName>
    </submittedName>
</protein>
<dbReference type="Proteomes" id="UP001156141">
    <property type="component" value="Unassembled WGS sequence"/>
</dbReference>
<dbReference type="InterPro" id="IPR050553">
    <property type="entry name" value="Thioredoxin_ResA/DsbE_sf"/>
</dbReference>
<evidence type="ECO:0000313" key="6">
    <source>
        <dbReference type="EMBL" id="MCH4553101.1"/>
    </source>
</evidence>
<accession>A0ABS9RJG8</accession>
<evidence type="ECO:0000256" key="1">
    <source>
        <dbReference type="ARBA" id="ARBA00004196"/>
    </source>
</evidence>
<dbReference type="PROSITE" id="PS51352">
    <property type="entry name" value="THIOREDOXIN_2"/>
    <property type="match status" value="1"/>
</dbReference>
<evidence type="ECO:0000259" key="5">
    <source>
        <dbReference type="PROSITE" id="PS51352"/>
    </source>
</evidence>
<sequence length="183" mass="21758">MRTNRILMVIIVLITTSLAIAIEKRDVLMQAPFVLKNKEIDTLKIGDLCPDFKMENLERTEAKLSDLRGKYVLIDVWASWCYPCRKQMPFFEELKEDFKGQDIVFLGVNLDERDFRWLGDVSNLHMKGEQWRVLNKDFEDRFGIKYIPRYILLDKKGYIIENFMTKPDKPETKVYLEKLLNIK</sequence>